<feature type="compositionally biased region" description="Polar residues" evidence="5">
    <location>
        <begin position="310"/>
        <end position="321"/>
    </location>
</feature>
<dbReference type="PANTHER" id="PTHR12577">
    <property type="entry name" value="DACHSHUND"/>
    <property type="match status" value="1"/>
</dbReference>
<accession>A0AAE0T9M3</accession>
<keyword evidence="4" id="KW-0175">Coiled coil</keyword>
<evidence type="ECO:0000313" key="8">
    <source>
        <dbReference type="Proteomes" id="UP001195483"/>
    </source>
</evidence>
<feature type="compositionally biased region" description="Acidic residues" evidence="5">
    <location>
        <begin position="327"/>
        <end position="339"/>
    </location>
</feature>
<dbReference type="GO" id="GO:0005667">
    <property type="term" value="C:transcription regulator complex"/>
    <property type="evidence" value="ECO:0007669"/>
    <property type="project" value="TreeGrafter"/>
</dbReference>
<feature type="coiled-coil region" evidence="4">
    <location>
        <begin position="413"/>
        <end position="449"/>
    </location>
</feature>
<dbReference type="PANTHER" id="PTHR12577:SF6">
    <property type="entry name" value="DACHSHUND, ISOFORM B"/>
    <property type="match status" value="1"/>
</dbReference>
<dbReference type="GO" id="GO:0000978">
    <property type="term" value="F:RNA polymerase II cis-regulatory region sequence-specific DNA binding"/>
    <property type="evidence" value="ECO:0007669"/>
    <property type="project" value="TreeGrafter"/>
</dbReference>
<organism evidence="7 8">
    <name type="scientific">Potamilus streckersoni</name>
    <dbReference type="NCBI Taxonomy" id="2493646"/>
    <lineage>
        <taxon>Eukaryota</taxon>
        <taxon>Metazoa</taxon>
        <taxon>Spiralia</taxon>
        <taxon>Lophotrochozoa</taxon>
        <taxon>Mollusca</taxon>
        <taxon>Bivalvia</taxon>
        <taxon>Autobranchia</taxon>
        <taxon>Heteroconchia</taxon>
        <taxon>Palaeoheterodonta</taxon>
        <taxon>Unionida</taxon>
        <taxon>Unionoidea</taxon>
        <taxon>Unionidae</taxon>
        <taxon>Ambleminae</taxon>
        <taxon>Lampsilini</taxon>
        <taxon>Potamilus</taxon>
    </lineage>
</organism>
<reference evidence="7" key="2">
    <citation type="journal article" date="2021" name="Genome Biol. Evol.">
        <title>Developing a high-quality reference genome for a parasitic bivalve with doubly uniparental inheritance (Bivalvia: Unionida).</title>
        <authorList>
            <person name="Smith C.H."/>
        </authorList>
    </citation>
    <scope>NUCLEOTIDE SEQUENCE</scope>
    <source>
        <strain evidence="7">CHS0354</strain>
        <tissue evidence="7">Mantle</tissue>
    </source>
</reference>
<gene>
    <name evidence="7" type="ORF">CHS0354_042052</name>
</gene>
<evidence type="ECO:0000259" key="6">
    <source>
        <dbReference type="Pfam" id="PF02437"/>
    </source>
</evidence>
<dbReference type="Gene3D" id="3.10.260.20">
    <property type="entry name" value="Ski"/>
    <property type="match status" value="1"/>
</dbReference>
<sequence>MEIGGTSVQKLNCLPSPPRAHSTLGHGKDQIQGTGISLGISAFLNHTPDLMTKLNKVSYSSPPPVACNPENNVCKLIEYRSAKVAAFMVNGKELICLPQAFELFLKHLVGGLHTVYTKLKRLDITPIVCNVEQVRILRGLGAIQPGVNRCKLISCKEFDILYEDCTNSSARPGRPPKRSPSLNSSAETLEKTKKPRFNGLDFYAPQLFADCKQLPNGFPSRPYSIGPIPFMALNHPMFSPPVTLPMASQIGHRSNSYLPKNTSQSSSESSFSHVDGKLLRSSYTAISHAADDYIKTVKNDDDSNIPLNLHVNSNEDNTSGISSYDRSDDEEDVDDENITDDDKSDVMEDTDMTNSPSTTDGGERNQQDQYPSSLIGIGELASFSSFETLLFNIQGLLKVAADNAKHWDRQLNLEKSDLKMEIYREKRQRQEVEKQLAEQQKQKGILLKRLKRERRFRRRLEEKLSCSERRSLVLEMETPNGIKGEAFKPGSTTSDVENSEKFAETYLS</sequence>
<keyword evidence="2" id="KW-0539">Nucleus</keyword>
<feature type="region of interest" description="Disordered" evidence="5">
    <location>
        <begin position="306"/>
        <end position="370"/>
    </location>
</feature>
<comment type="similarity">
    <text evidence="3">Belongs to the DACH/dachshund family.</text>
</comment>
<evidence type="ECO:0000256" key="3">
    <source>
        <dbReference type="ARBA" id="ARBA00038192"/>
    </source>
</evidence>
<evidence type="ECO:0000256" key="1">
    <source>
        <dbReference type="ARBA" id="ARBA00004123"/>
    </source>
</evidence>
<name>A0AAE0T9M3_9BIVA</name>
<protein>
    <recommendedName>
        <fullName evidence="6">SKI/SNO/DAC domain-containing protein</fullName>
    </recommendedName>
</protein>
<feature type="domain" description="SKI/SNO/DAC" evidence="6">
    <location>
        <begin position="62"/>
        <end position="167"/>
    </location>
</feature>
<reference evidence="7" key="3">
    <citation type="submission" date="2023-05" db="EMBL/GenBank/DDBJ databases">
        <authorList>
            <person name="Smith C.H."/>
        </authorList>
    </citation>
    <scope>NUCLEOTIDE SEQUENCE</scope>
    <source>
        <strain evidence="7">CHS0354</strain>
        <tissue evidence="7">Mantle</tissue>
    </source>
</reference>
<reference evidence="7" key="1">
    <citation type="journal article" date="2021" name="Genome Biol. Evol.">
        <title>A High-Quality Reference Genome for a Parasitic Bivalve with Doubly Uniparental Inheritance (Bivalvia: Unionida).</title>
        <authorList>
            <person name="Smith C.H."/>
        </authorList>
    </citation>
    <scope>NUCLEOTIDE SEQUENCE</scope>
    <source>
        <strain evidence="7">CHS0354</strain>
    </source>
</reference>
<dbReference type="GO" id="GO:0005634">
    <property type="term" value="C:nucleus"/>
    <property type="evidence" value="ECO:0007669"/>
    <property type="project" value="UniProtKB-SubCell"/>
</dbReference>
<comment type="subcellular location">
    <subcellularLocation>
        <location evidence="1">Nucleus</location>
    </subcellularLocation>
</comment>
<dbReference type="InterPro" id="IPR052417">
    <property type="entry name" value="Dachshund_domain"/>
</dbReference>
<dbReference type="SUPFAM" id="SSF46955">
    <property type="entry name" value="Putative DNA-binding domain"/>
    <property type="match status" value="1"/>
</dbReference>
<keyword evidence="8" id="KW-1185">Reference proteome</keyword>
<feature type="compositionally biased region" description="Basic and acidic residues" evidence="5">
    <location>
        <begin position="498"/>
        <end position="508"/>
    </location>
</feature>
<dbReference type="FunFam" id="3.10.260.20:FF:000001">
    <property type="entry name" value="Dachshund homolog 1"/>
    <property type="match status" value="1"/>
</dbReference>
<dbReference type="GO" id="GO:0000981">
    <property type="term" value="F:DNA-binding transcription factor activity, RNA polymerase II-specific"/>
    <property type="evidence" value="ECO:0007669"/>
    <property type="project" value="TreeGrafter"/>
</dbReference>
<dbReference type="InterPro" id="IPR003380">
    <property type="entry name" value="SKI/SNO/DAC"/>
</dbReference>
<feature type="region of interest" description="Disordered" evidence="5">
    <location>
        <begin position="481"/>
        <end position="508"/>
    </location>
</feature>
<comment type="caution">
    <text evidence="7">The sequence shown here is derived from an EMBL/GenBank/DDBJ whole genome shotgun (WGS) entry which is preliminary data.</text>
</comment>
<evidence type="ECO:0000256" key="4">
    <source>
        <dbReference type="SAM" id="Coils"/>
    </source>
</evidence>
<dbReference type="Pfam" id="PF02437">
    <property type="entry name" value="Ski_Sno_DHD"/>
    <property type="match status" value="1"/>
</dbReference>
<feature type="region of interest" description="Disordered" evidence="5">
    <location>
        <begin position="167"/>
        <end position="190"/>
    </location>
</feature>
<evidence type="ECO:0000256" key="5">
    <source>
        <dbReference type="SAM" id="MobiDB-lite"/>
    </source>
</evidence>
<evidence type="ECO:0000313" key="7">
    <source>
        <dbReference type="EMBL" id="KAK3606402.1"/>
    </source>
</evidence>
<dbReference type="AlphaFoldDB" id="A0AAE0T9M3"/>
<dbReference type="InterPro" id="IPR009061">
    <property type="entry name" value="DNA-bd_dom_put_sf"/>
</dbReference>
<dbReference type="EMBL" id="JAEAOA010002352">
    <property type="protein sequence ID" value="KAK3606402.1"/>
    <property type="molecule type" value="Genomic_DNA"/>
</dbReference>
<dbReference type="Proteomes" id="UP001195483">
    <property type="component" value="Unassembled WGS sequence"/>
</dbReference>
<proteinExistence type="inferred from homology"/>
<dbReference type="InterPro" id="IPR037000">
    <property type="entry name" value="Ski_DNA-bd_sf"/>
</dbReference>
<dbReference type="CDD" id="cd21081">
    <property type="entry name" value="DHD_Dac"/>
    <property type="match status" value="1"/>
</dbReference>
<evidence type="ECO:0000256" key="2">
    <source>
        <dbReference type="ARBA" id="ARBA00023242"/>
    </source>
</evidence>